<proteinExistence type="predicted"/>
<dbReference type="AlphaFoldDB" id="A0AAV2TFT9"/>
<dbReference type="InterPro" id="IPR036869">
    <property type="entry name" value="J_dom_sf"/>
</dbReference>
<keyword evidence="2" id="KW-0175">Coiled coil</keyword>
<feature type="coiled-coil region" evidence="2">
    <location>
        <begin position="192"/>
        <end position="247"/>
    </location>
</feature>
<dbReference type="FunFam" id="1.10.287.110:FF:000035">
    <property type="entry name" value="DnaJ homolog subfamily C member 9"/>
    <property type="match status" value="1"/>
</dbReference>
<reference evidence="4" key="1">
    <citation type="submission" date="2024-06" db="EMBL/GenBank/DDBJ databases">
        <authorList>
            <person name="Liu X."/>
            <person name="Lenzi L."/>
            <person name="Haldenby T S."/>
            <person name="Uol C."/>
        </authorList>
    </citation>
    <scope>NUCLEOTIDE SEQUENCE</scope>
</reference>
<dbReference type="InterPro" id="IPR001623">
    <property type="entry name" value="DnaJ_domain"/>
</dbReference>
<gene>
    <name evidence="4" type="ORF">CDAUBV1_LOCUS8858</name>
</gene>
<dbReference type="PROSITE" id="PS50076">
    <property type="entry name" value="DNAJ_2"/>
    <property type="match status" value="1"/>
</dbReference>
<name>A0AAV2TFT9_CALDB</name>
<dbReference type="Gene3D" id="1.10.287.110">
    <property type="entry name" value="DnaJ domain"/>
    <property type="match status" value="1"/>
</dbReference>
<organism evidence="4 5">
    <name type="scientific">Calicophoron daubneyi</name>
    <name type="common">Rumen fluke</name>
    <name type="synonym">Paramphistomum daubneyi</name>
    <dbReference type="NCBI Taxonomy" id="300641"/>
    <lineage>
        <taxon>Eukaryota</taxon>
        <taxon>Metazoa</taxon>
        <taxon>Spiralia</taxon>
        <taxon>Lophotrochozoa</taxon>
        <taxon>Platyhelminthes</taxon>
        <taxon>Trematoda</taxon>
        <taxon>Digenea</taxon>
        <taxon>Plagiorchiida</taxon>
        <taxon>Pronocephalata</taxon>
        <taxon>Paramphistomoidea</taxon>
        <taxon>Paramphistomidae</taxon>
        <taxon>Calicophoron</taxon>
    </lineage>
</organism>
<evidence type="ECO:0000259" key="3">
    <source>
        <dbReference type="PROSITE" id="PS50076"/>
    </source>
</evidence>
<keyword evidence="1" id="KW-0597">Phosphoprotein</keyword>
<dbReference type="InterPro" id="IPR052594">
    <property type="entry name" value="J_domain-containing_protein"/>
</dbReference>
<protein>
    <recommendedName>
        <fullName evidence="3">J domain-containing protein</fullName>
    </recommendedName>
</protein>
<evidence type="ECO:0000256" key="2">
    <source>
        <dbReference type="SAM" id="Coils"/>
    </source>
</evidence>
<dbReference type="PANTHER" id="PTHR44144:SF1">
    <property type="entry name" value="DNAJ HOMOLOG SUBFAMILY C MEMBER 9"/>
    <property type="match status" value="1"/>
</dbReference>
<dbReference type="SMART" id="SM00271">
    <property type="entry name" value="DnaJ"/>
    <property type="match status" value="1"/>
</dbReference>
<dbReference type="EMBL" id="CAXLJL010000234">
    <property type="protein sequence ID" value="CAL5134906.1"/>
    <property type="molecule type" value="Genomic_DNA"/>
</dbReference>
<dbReference type="Pfam" id="PF00226">
    <property type="entry name" value="DnaJ"/>
    <property type="match status" value="1"/>
</dbReference>
<dbReference type="GO" id="GO:0005634">
    <property type="term" value="C:nucleus"/>
    <property type="evidence" value="ECO:0007669"/>
    <property type="project" value="TreeGrafter"/>
</dbReference>
<evidence type="ECO:0000313" key="4">
    <source>
        <dbReference type="EMBL" id="CAL5134906.1"/>
    </source>
</evidence>
<dbReference type="PANTHER" id="PTHR44144">
    <property type="entry name" value="DNAJ HOMOLOG SUBFAMILY C MEMBER 9"/>
    <property type="match status" value="1"/>
</dbReference>
<comment type="caution">
    <text evidence="4">The sequence shown here is derived from an EMBL/GenBank/DDBJ whole genome shotgun (WGS) entry which is preliminary data.</text>
</comment>
<dbReference type="Pfam" id="PF23302">
    <property type="entry name" value="HTH_DNAJC9"/>
    <property type="match status" value="1"/>
</dbReference>
<dbReference type="SUPFAM" id="SSF46565">
    <property type="entry name" value="Chaperone J-domain"/>
    <property type="match status" value="1"/>
</dbReference>
<dbReference type="PRINTS" id="PR00625">
    <property type="entry name" value="JDOMAIN"/>
</dbReference>
<dbReference type="GO" id="GO:0005737">
    <property type="term" value="C:cytoplasm"/>
    <property type="evidence" value="ECO:0007669"/>
    <property type="project" value="TreeGrafter"/>
</dbReference>
<dbReference type="PROSITE" id="PS00636">
    <property type="entry name" value="DNAJ_1"/>
    <property type="match status" value="1"/>
</dbReference>
<evidence type="ECO:0000313" key="5">
    <source>
        <dbReference type="Proteomes" id="UP001497525"/>
    </source>
</evidence>
<feature type="domain" description="J" evidence="3">
    <location>
        <begin position="16"/>
        <end position="83"/>
    </location>
</feature>
<evidence type="ECO:0000256" key="1">
    <source>
        <dbReference type="ARBA" id="ARBA00022553"/>
    </source>
</evidence>
<sequence length="287" mass="33544">MTGLISECEKYFHCNDLYNVLGVKRDCKPEELRKAFYKMSLLHHPDRQAESAKEAATIRFQTLSKVYSLLSDHDKRAIYDESGVVDDEDVLSSKTYDDWVKYWELLFPRITTKQIDEYRAKYRDSEEELNDLVEIYQRSNGNMDVILESLLFSSDSDEKRIRHLIDGLIKEGRVEAYDQYVNESPTKAAKRAKRALKEKKLFERDQRRAKKRKSEQTVDESSESLCKAILENRTKRAESLLDHLTKKYCNNTEPIKRKTSLPYSVFLVAGFHCPFSGLSQLLKHPQP</sequence>
<dbReference type="Proteomes" id="UP001497525">
    <property type="component" value="Unassembled WGS sequence"/>
</dbReference>
<dbReference type="GO" id="GO:0031072">
    <property type="term" value="F:heat shock protein binding"/>
    <property type="evidence" value="ECO:0007669"/>
    <property type="project" value="TreeGrafter"/>
</dbReference>
<dbReference type="InterPro" id="IPR056453">
    <property type="entry name" value="HTH_DNAJC9"/>
</dbReference>
<dbReference type="CDD" id="cd06257">
    <property type="entry name" value="DnaJ"/>
    <property type="match status" value="1"/>
</dbReference>
<accession>A0AAV2TFT9</accession>
<dbReference type="InterPro" id="IPR018253">
    <property type="entry name" value="DnaJ_domain_CS"/>
</dbReference>